<gene>
    <name evidence="3" type="ORF">U9M48_016659</name>
</gene>
<evidence type="ECO:0000259" key="2">
    <source>
        <dbReference type="PROSITE" id="PS50076"/>
    </source>
</evidence>
<protein>
    <recommendedName>
        <fullName evidence="2">J domain-containing protein</fullName>
    </recommendedName>
</protein>
<dbReference type="InterPro" id="IPR056988">
    <property type="entry name" value="Zn_ribbon_pln"/>
</dbReference>
<dbReference type="SMART" id="SM00271">
    <property type="entry name" value="DnaJ"/>
    <property type="match status" value="1"/>
</dbReference>
<feature type="region of interest" description="Disordered" evidence="1">
    <location>
        <begin position="773"/>
        <end position="793"/>
    </location>
</feature>
<feature type="domain" description="J" evidence="2">
    <location>
        <begin position="66"/>
        <end position="130"/>
    </location>
</feature>
<dbReference type="CDD" id="cd06257">
    <property type="entry name" value="DnaJ"/>
    <property type="match status" value="1"/>
</dbReference>
<accession>A0AAQ3T6W0</accession>
<dbReference type="SUPFAM" id="SSF46565">
    <property type="entry name" value="Chaperone J-domain"/>
    <property type="match status" value="1"/>
</dbReference>
<feature type="compositionally biased region" description="Basic and acidic residues" evidence="1">
    <location>
        <begin position="464"/>
        <end position="498"/>
    </location>
</feature>
<dbReference type="InterPro" id="IPR001623">
    <property type="entry name" value="DnaJ_domain"/>
</dbReference>
<dbReference type="PANTHER" id="PTHR44137:SF9">
    <property type="entry name" value="OS01G0923800 PROTEIN"/>
    <property type="match status" value="1"/>
</dbReference>
<dbReference type="PANTHER" id="PTHR44137">
    <property type="entry name" value="BNAC03G44070D PROTEIN"/>
    <property type="match status" value="1"/>
</dbReference>
<feature type="compositionally biased region" description="Polar residues" evidence="1">
    <location>
        <begin position="288"/>
        <end position="298"/>
    </location>
</feature>
<dbReference type="PROSITE" id="PS50076">
    <property type="entry name" value="DNAJ_2"/>
    <property type="match status" value="1"/>
</dbReference>
<name>A0AAQ3T6W0_PASNO</name>
<organism evidence="3 4">
    <name type="scientific">Paspalum notatum var. saurae</name>
    <dbReference type="NCBI Taxonomy" id="547442"/>
    <lineage>
        <taxon>Eukaryota</taxon>
        <taxon>Viridiplantae</taxon>
        <taxon>Streptophyta</taxon>
        <taxon>Embryophyta</taxon>
        <taxon>Tracheophyta</taxon>
        <taxon>Spermatophyta</taxon>
        <taxon>Magnoliopsida</taxon>
        <taxon>Liliopsida</taxon>
        <taxon>Poales</taxon>
        <taxon>Poaceae</taxon>
        <taxon>PACMAD clade</taxon>
        <taxon>Panicoideae</taxon>
        <taxon>Andropogonodae</taxon>
        <taxon>Paspaleae</taxon>
        <taxon>Paspalinae</taxon>
        <taxon>Paspalum</taxon>
    </lineage>
</organism>
<dbReference type="AlphaFoldDB" id="A0AAQ3T6W0"/>
<evidence type="ECO:0000256" key="1">
    <source>
        <dbReference type="SAM" id="MobiDB-lite"/>
    </source>
</evidence>
<evidence type="ECO:0000313" key="4">
    <source>
        <dbReference type="Proteomes" id="UP001341281"/>
    </source>
</evidence>
<dbReference type="Pfam" id="PF00226">
    <property type="entry name" value="DnaJ"/>
    <property type="match status" value="1"/>
</dbReference>
<dbReference type="InterPro" id="IPR036869">
    <property type="entry name" value="J_dom_sf"/>
</dbReference>
<dbReference type="GO" id="GO:0005783">
    <property type="term" value="C:endoplasmic reticulum"/>
    <property type="evidence" value="ECO:0007669"/>
    <property type="project" value="UniProtKB-ARBA"/>
</dbReference>
<dbReference type="Gene3D" id="1.10.287.110">
    <property type="entry name" value="DnaJ domain"/>
    <property type="match status" value="1"/>
</dbReference>
<dbReference type="Pfam" id="PF11926">
    <property type="entry name" value="DUF3444"/>
    <property type="match status" value="1"/>
</dbReference>
<reference evidence="3 4" key="1">
    <citation type="submission" date="2024-02" db="EMBL/GenBank/DDBJ databases">
        <title>High-quality chromosome-scale genome assembly of Pensacola bahiagrass (Paspalum notatum Flugge var. saurae).</title>
        <authorList>
            <person name="Vega J.M."/>
            <person name="Podio M."/>
            <person name="Orjuela J."/>
            <person name="Siena L.A."/>
            <person name="Pessino S.C."/>
            <person name="Combes M.C."/>
            <person name="Mariac C."/>
            <person name="Albertini E."/>
            <person name="Pupilli F."/>
            <person name="Ortiz J.P.A."/>
            <person name="Leblanc O."/>
        </authorList>
    </citation>
    <scope>NUCLEOTIDE SEQUENCE [LARGE SCALE GENOMIC DNA]</scope>
    <source>
        <strain evidence="3">R1</strain>
        <tissue evidence="3">Leaf</tissue>
    </source>
</reference>
<sequence length="793" mass="88606">MECNRDDAERSKDVAERKFKENDIAGAMKFALKARGLFASLEGIDEMIVALGVHIRAQKKIGVDNDWYGILEVSPLADVEVIRKQYKKLVLQIHPDKNSSICAEGAFNLISDAWSVLSDSAKRMAHDHKRGMRALGVHQNKHNASACDSSNSSKSSVDGFCNRPRKVAPHLAHQVPDTFWTNCPSCLMSFQYSRKYINQILKCHNCAAAFLAAEVPPPGTPPIPMTTNNSTGGNTVLGKATEGVQAGVGFDNQNYDPAVLKSTIFAHSTRHTIQQKREGVIKEEASEANITSNTNSRKVPQDLRKHAHAVSSVKRANTTTKEHEAAKRRRLNDSKQATCQAAGSYHDGDGCKPARPAKRKPRSTAETSGAKKRKVSSSVLDCESSGHAGRTNLGRILMHLDVRSILIERGKLHVQKLQEFSSKKANAKNKEKVQNCKKRSTKSVCNTAVDANKIDMKQSSSSVDPKEDARELVSKRVDSEEKQREKSSKQVDREEKLKSWQQRAPEVRIVYTRRNHKQHKKELGDNVIGTNPATVQPVPVKYECLNQKPAPERGSGEMTVPDADFNSFGDHSESSFQSDQLWAMYDEEDGMPRYYAFIRKVISTHPFKVQVAHLEANDCNEFRASNWISYGYSKTCGEFHVGVSKHIDQVNMFSHKVKPEKGPGGIIRIFPKKGDIWALYQNWSPDWDQFTPDDTLYKYELVEVLGSYNPAEGISVRPIVKVPGFVSVFKTLHNTKKSRRIPKKEMLRFSHQVPFHVLTGEEAHNAPKGCYELDPGSTPQELLRVDPLSGDAE</sequence>
<feature type="region of interest" description="Disordered" evidence="1">
    <location>
        <begin position="282"/>
        <end position="384"/>
    </location>
</feature>
<dbReference type="InterPro" id="IPR024593">
    <property type="entry name" value="DUF3444"/>
</dbReference>
<dbReference type="Pfam" id="PF23551">
    <property type="entry name" value="Zn_ribbon_20"/>
    <property type="match status" value="1"/>
</dbReference>
<evidence type="ECO:0000313" key="3">
    <source>
        <dbReference type="EMBL" id="WVZ67606.1"/>
    </source>
</evidence>
<dbReference type="PRINTS" id="PR00625">
    <property type="entry name" value="JDOMAIN"/>
</dbReference>
<proteinExistence type="predicted"/>
<feature type="region of interest" description="Disordered" evidence="1">
    <location>
        <begin position="456"/>
        <end position="499"/>
    </location>
</feature>
<dbReference type="EMBL" id="CP144748">
    <property type="protein sequence ID" value="WVZ67606.1"/>
    <property type="molecule type" value="Genomic_DNA"/>
</dbReference>
<keyword evidence="4" id="KW-1185">Reference proteome</keyword>
<dbReference type="Proteomes" id="UP001341281">
    <property type="component" value="Chromosome 04"/>
</dbReference>